<comment type="caution">
    <text evidence="3">The sequence shown here is derived from an EMBL/GenBank/DDBJ whole genome shotgun (WGS) entry which is preliminary data.</text>
</comment>
<keyword evidence="4" id="KW-1185">Reference proteome</keyword>
<dbReference type="SUPFAM" id="SSF48403">
    <property type="entry name" value="Ankyrin repeat"/>
    <property type="match status" value="1"/>
</dbReference>
<proteinExistence type="predicted"/>
<evidence type="ECO:0000313" key="4">
    <source>
        <dbReference type="Proteomes" id="UP001154282"/>
    </source>
</evidence>
<dbReference type="PROSITE" id="PS00028">
    <property type="entry name" value="ZINC_FINGER_C2H2_1"/>
    <property type="match status" value="1"/>
</dbReference>
<accession>A0AAV0N8E2</accession>
<reference evidence="3" key="1">
    <citation type="submission" date="2022-08" db="EMBL/GenBank/DDBJ databases">
        <authorList>
            <person name="Gutierrez-Valencia J."/>
        </authorList>
    </citation>
    <scope>NUCLEOTIDE SEQUENCE</scope>
</reference>
<dbReference type="GO" id="GO:0008270">
    <property type="term" value="F:zinc ion binding"/>
    <property type="evidence" value="ECO:0007669"/>
    <property type="project" value="UniProtKB-KW"/>
</dbReference>
<gene>
    <name evidence="3" type="ORF">LITE_LOCUS32104</name>
</gene>
<dbReference type="Proteomes" id="UP001154282">
    <property type="component" value="Unassembled WGS sequence"/>
</dbReference>
<protein>
    <recommendedName>
        <fullName evidence="2">C2H2-type domain-containing protein</fullName>
    </recommendedName>
</protein>
<feature type="domain" description="C2H2-type" evidence="2">
    <location>
        <begin position="9"/>
        <end position="31"/>
    </location>
</feature>
<evidence type="ECO:0000313" key="3">
    <source>
        <dbReference type="EMBL" id="CAI0454779.1"/>
    </source>
</evidence>
<sequence length="1288" mass="148279">MEDNDELKHLCKYCGKRFRSGRSLGGHVSSHREWIWESSLEVDDGVTGIYKKKLRPLSDYAMEVEEEEEEDVEAFLASLDPNHETVPSRTVSKLLEEGAIGCLTALVERKLPHNRLDLFAFSSCNKPLISTAAWMGFHEAVGLFLRHGVPPSHGQPGRLPIDYALYSSCDDQWDLLGRYDINYPQRLCSLMLWLPEWISENFDWWHTVKLLARTTEQGILEMRIFQYARNGQGAKLLWLLLVVPDRVLSPTFFSDTLLQQRFGTASLSLRDFLIAQLAFVTGLSFTIEPNRRFPTDIDHTIDRNRPPRPDSIRGHLRYKMLSLTCSLRLLEVFRRAGPQLCHSMEMLEKEKEKGREREKQRQMYPLLPDYPIAQQIKTVLKEAGFTMASLRCPVRVAHRNYKPEPDYRWTPQRDDYPELEFLIRPPHVCKSKILDSDFNKAIEKLCHHPYLKEWTSQMSIFKLLFIFCLPDLVEEMQSMIPLESKYVNPSTIIQPAYLAELCFIYIREGRIVEFTAALMATQVLLRLGYPLRPQTSRNSFNNVDHPHQSHSPTVYEFLLHALMKVVDEEISLTGKPKDNNSIQICKEKKSVISSAFLLIKIFDTSAQDIHWYLHSPRYKKVRDLELVVNDVASLLKGVGFVLRSQDTCVKDLRCWKMHLGKVGERRTSELHWITMVKKEAVEEDDVEAFLASLDPKSKCCPPEVVAKLIQSRAIGCITALLERKIAHNRLDIRGPVGNCQLPLHYAAKLGFHEAIELLIRHWVRPYHVFSSFEPKELETSAIDYALETSCNEWNKKMEESQSGGGALLLSDLILWLPEWISSADNFNWWHTVKLLGRAKDKDLEMKIFRYARNGQAAKLLWLLFAVPDRVLSPTFLHCLTRRLELQHSRLEDYSLRDFLTSQLAFVVADIRWCSDGDDPQLIKSLEEKRSILTSSLLLLEVFQKAGTQLSNLIPILLEKEKQHLSSSPIAQQVQTILEGAGIPLTSLNCPIISTQDSEINYPYPSGPVNRNMMHGHWPRSGYLAFLIRPTSVCRSEILDSEFNRAIENLCYHPCLKDWNPQESAFKLLFIFCLPDLVEKMQCMLQLELGYGKPAKVLHPTYLAKLCFIYITEGRIVEFTAALMAVRVLLQFDHPLGPQISYHTRDYMEYTPNLYDFLLHASRRVLDEEISLTGKSEDNVTVQILKEKKSVLSSAFLLARIFENSSERIHRYLHSPRYKVFQECRDLKMIIGDVASLLEDSGFVLTSQDRCVNHLECFSSKARVNKSDIEENSLSFVPQLKTTPCVKVS</sequence>
<name>A0AAV0N8E2_9ROSI</name>
<keyword evidence="1" id="KW-0863">Zinc-finger</keyword>
<evidence type="ECO:0000259" key="2">
    <source>
        <dbReference type="PROSITE" id="PS50157"/>
    </source>
</evidence>
<organism evidence="3 4">
    <name type="scientific">Linum tenue</name>
    <dbReference type="NCBI Taxonomy" id="586396"/>
    <lineage>
        <taxon>Eukaryota</taxon>
        <taxon>Viridiplantae</taxon>
        <taxon>Streptophyta</taxon>
        <taxon>Embryophyta</taxon>
        <taxon>Tracheophyta</taxon>
        <taxon>Spermatophyta</taxon>
        <taxon>Magnoliopsida</taxon>
        <taxon>eudicotyledons</taxon>
        <taxon>Gunneridae</taxon>
        <taxon>Pentapetalae</taxon>
        <taxon>rosids</taxon>
        <taxon>fabids</taxon>
        <taxon>Malpighiales</taxon>
        <taxon>Linaceae</taxon>
        <taxon>Linum</taxon>
    </lineage>
</organism>
<dbReference type="EMBL" id="CAMGYJ010000008">
    <property type="protein sequence ID" value="CAI0454779.1"/>
    <property type="molecule type" value="Genomic_DNA"/>
</dbReference>
<keyword evidence="1" id="KW-0862">Zinc</keyword>
<dbReference type="PROSITE" id="PS50157">
    <property type="entry name" value="ZINC_FINGER_C2H2_2"/>
    <property type="match status" value="1"/>
</dbReference>
<evidence type="ECO:0000256" key="1">
    <source>
        <dbReference type="PROSITE-ProRule" id="PRU00042"/>
    </source>
</evidence>
<dbReference type="InterPro" id="IPR013087">
    <property type="entry name" value="Znf_C2H2_type"/>
</dbReference>
<keyword evidence="1" id="KW-0479">Metal-binding</keyword>
<dbReference type="InterPro" id="IPR036770">
    <property type="entry name" value="Ankyrin_rpt-contain_sf"/>
</dbReference>
<dbReference type="Pfam" id="PF13912">
    <property type="entry name" value="zf-C2H2_6"/>
    <property type="match status" value="1"/>
</dbReference>